<dbReference type="Pfam" id="PF08448">
    <property type="entry name" value="PAS_4"/>
    <property type="match status" value="2"/>
</dbReference>
<feature type="domain" description="GGDEF" evidence="4">
    <location>
        <begin position="531"/>
        <end position="664"/>
    </location>
</feature>
<dbReference type="InterPro" id="IPR001610">
    <property type="entry name" value="PAC"/>
</dbReference>
<dbReference type="CDD" id="cd01948">
    <property type="entry name" value="EAL"/>
    <property type="match status" value="1"/>
</dbReference>
<dbReference type="SMART" id="SM00091">
    <property type="entry name" value="PAS"/>
    <property type="match status" value="4"/>
</dbReference>
<dbReference type="SMART" id="SM00086">
    <property type="entry name" value="PAC"/>
    <property type="match status" value="2"/>
</dbReference>
<dbReference type="InterPro" id="IPR000014">
    <property type="entry name" value="PAS"/>
</dbReference>
<dbReference type="Gene3D" id="3.30.70.270">
    <property type="match status" value="1"/>
</dbReference>
<dbReference type="PROSITE" id="PS50887">
    <property type="entry name" value="GGDEF"/>
    <property type="match status" value="1"/>
</dbReference>
<dbReference type="Pfam" id="PF00989">
    <property type="entry name" value="PAS"/>
    <property type="match status" value="1"/>
</dbReference>
<keyword evidence="6" id="KW-1185">Reference proteome</keyword>
<dbReference type="SMART" id="SM00052">
    <property type="entry name" value="EAL"/>
    <property type="match status" value="1"/>
</dbReference>
<proteinExistence type="predicted"/>
<dbReference type="Gene3D" id="3.30.450.20">
    <property type="entry name" value="PAS domain"/>
    <property type="match status" value="4"/>
</dbReference>
<accession>A0ABS4AB41</accession>
<dbReference type="InterPro" id="IPR029787">
    <property type="entry name" value="Nucleotide_cyclase"/>
</dbReference>
<dbReference type="PROSITE" id="PS50112">
    <property type="entry name" value="PAS"/>
    <property type="match status" value="2"/>
</dbReference>
<dbReference type="InterPro" id="IPR000700">
    <property type="entry name" value="PAS-assoc_C"/>
</dbReference>
<dbReference type="InterPro" id="IPR035965">
    <property type="entry name" value="PAS-like_dom_sf"/>
</dbReference>
<dbReference type="InterPro" id="IPR013655">
    <property type="entry name" value="PAS_fold_3"/>
</dbReference>
<dbReference type="InterPro" id="IPR043128">
    <property type="entry name" value="Rev_trsase/Diguanyl_cyclase"/>
</dbReference>
<dbReference type="PROSITE" id="PS50113">
    <property type="entry name" value="PAC"/>
    <property type="match status" value="2"/>
</dbReference>
<dbReference type="InterPro" id="IPR013767">
    <property type="entry name" value="PAS_fold"/>
</dbReference>
<feature type="domain" description="EAL" evidence="3">
    <location>
        <begin position="673"/>
        <end position="923"/>
    </location>
</feature>
<feature type="domain" description="PAC" evidence="2">
    <location>
        <begin position="443"/>
        <end position="500"/>
    </location>
</feature>
<evidence type="ECO:0000259" key="2">
    <source>
        <dbReference type="PROSITE" id="PS50113"/>
    </source>
</evidence>
<sequence>MAALVSSTPEIPGIGFCLLDRDLRVIQASRRIPEITGQSFPALCGKPLPDLLPSLQGRLAPWLRQMIQDGRPGRLEVEGHELGAPSAGRSFRLCAEPMQADGAGITIFFRDITEERAFGAALAEREAAFRRLFHANPAPMWVYDRETLRFLEVNDAAQKVYGWTREVMLGMTILDIRPADERERVRRSALEARSARKVSGPWRHLDAMGRERLVDAVSYLLDFNGRPGVLVTAWDVTDRVKVELALRESEENFRWAVELSPQIPWIADADGRLISISPRWVQLTGMPMDQTLAMGWLDAIHPEDMPRMQAAWRRAFTFGEPLDVETRFCLSDGGFRWFRSRAAPRHDSGGGIIRWYGTDEDIHERKLAEQALRESEVFARSVIESSMDCVKVLDLEGRLIFMNRSGLDLMEIADFGAVRGCAWPGLLPDEARALTARAVEAARAGEVSHFNMTCTTSTGKPKWWDVMVSPIRDADGKVVRILAISRDVTEMRAAEKKISYLAYHDPLTDLPNRRRFHQRLDEVLAELRPGEHLALHCIDLDGFKIINDTLGHPVGDALLQQAAQRLRACVGDQDFVARTGGDEFAVIQCGLEAPADAAALAQRIVAALNEDYGFEGRPVHASSSVGLAICPEDGLSSDELVRNADIALSRAKADGRAVYRFFERRMDEAVRRKQELKLGLRLACERDELELRFQPFVSIEHGHVTGFEALMRWRHPTLGMVSPAEFIPVAEESGLITRMGEWALRAACREASRWPEGLRVAVNLSPVQFRKPGLVRAVTVALEESGLAPGRLELEITESVLLGEEEANLQILQELRALGLRIALDDFGTGFSSLGYLLRFPFDKIKIDRAFVQGLPDREDAKAIVSAIARMGQGLGISITAEGVETAGQYASLKLKGCNEAQGFLFSPPVPAQEVGGLLERLRASGELAA</sequence>
<dbReference type="InterPro" id="IPR001633">
    <property type="entry name" value="EAL_dom"/>
</dbReference>
<dbReference type="CDD" id="cd01949">
    <property type="entry name" value="GGDEF"/>
    <property type="match status" value="1"/>
</dbReference>
<dbReference type="Pfam" id="PF00563">
    <property type="entry name" value="EAL"/>
    <property type="match status" value="1"/>
</dbReference>
<reference evidence="5 6" key="1">
    <citation type="submission" date="2021-03" db="EMBL/GenBank/DDBJ databases">
        <authorList>
            <person name="So Y."/>
        </authorList>
    </citation>
    <scope>NUCLEOTIDE SEQUENCE [LARGE SCALE GENOMIC DNA]</scope>
    <source>
        <strain evidence="5 6">SSH11</strain>
    </source>
</reference>
<dbReference type="Pfam" id="PF08447">
    <property type="entry name" value="PAS_3"/>
    <property type="match status" value="1"/>
</dbReference>
<evidence type="ECO:0000259" key="4">
    <source>
        <dbReference type="PROSITE" id="PS50887"/>
    </source>
</evidence>
<feature type="domain" description="PAS" evidence="1">
    <location>
        <begin position="249"/>
        <end position="319"/>
    </location>
</feature>
<evidence type="ECO:0000259" key="1">
    <source>
        <dbReference type="PROSITE" id="PS50112"/>
    </source>
</evidence>
<dbReference type="PANTHER" id="PTHR44757:SF2">
    <property type="entry name" value="BIOFILM ARCHITECTURE MAINTENANCE PROTEIN MBAA"/>
    <property type="match status" value="1"/>
</dbReference>
<name>A0ABS4AB41_9PROT</name>
<dbReference type="CDD" id="cd00130">
    <property type="entry name" value="PAS"/>
    <property type="match status" value="4"/>
</dbReference>
<protein>
    <submittedName>
        <fullName evidence="5">EAL domain-containing protein</fullName>
    </submittedName>
</protein>
<evidence type="ECO:0000313" key="6">
    <source>
        <dbReference type="Proteomes" id="UP000681594"/>
    </source>
</evidence>
<organism evidence="5 6">
    <name type="scientific">Pararoseomonas baculiformis</name>
    <dbReference type="NCBI Taxonomy" id="2820812"/>
    <lineage>
        <taxon>Bacteria</taxon>
        <taxon>Pseudomonadati</taxon>
        <taxon>Pseudomonadota</taxon>
        <taxon>Alphaproteobacteria</taxon>
        <taxon>Acetobacterales</taxon>
        <taxon>Acetobacteraceae</taxon>
        <taxon>Pararoseomonas</taxon>
    </lineage>
</organism>
<dbReference type="PROSITE" id="PS50883">
    <property type="entry name" value="EAL"/>
    <property type="match status" value="1"/>
</dbReference>
<gene>
    <name evidence="5" type="ORF">J8J14_05470</name>
</gene>
<feature type="domain" description="PAS" evidence="1">
    <location>
        <begin position="125"/>
        <end position="191"/>
    </location>
</feature>
<dbReference type="NCBIfam" id="TIGR00254">
    <property type="entry name" value="GGDEF"/>
    <property type="match status" value="1"/>
</dbReference>
<feature type="domain" description="PAC" evidence="2">
    <location>
        <begin position="322"/>
        <end position="374"/>
    </location>
</feature>
<dbReference type="InterPro" id="IPR000160">
    <property type="entry name" value="GGDEF_dom"/>
</dbReference>
<dbReference type="InterPro" id="IPR052155">
    <property type="entry name" value="Biofilm_reg_signaling"/>
</dbReference>
<dbReference type="SMART" id="SM00267">
    <property type="entry name" value="GGDEF"/>
    <property type="match status" value="1"/>
</dbReference>
<comment type="caution">
    <text evidence="5">The sequence shown here is derived from an EMBL/GenBank/DDBJ whole genome shotgun (WGS) entry which is preliminary data.</text>
</comment>
<dbReference type="RefSeq" id="WP_209378453.1">
    <property type="nucleotide sequence ID" value="NZ_JAGIZB010000004.1"/>
</dbReference>
<dbReference type="SUPFAM" id="SSF55073">
    <property type="entry name" value="Nucleotide cyclase"/>
    <property type="match status" value="1"/>
</dbReference>
<evidence type="ECO:0000313" key="5">
    <source>
        <dbReference type="EMBL" id="MBP0444222.1"/>
    </source>
</evidence>
<evidence type="ECO:0000259" key="3">
    <source>
        <dbReference type="PROSITE" id="PS50883"/>
    </source>
</evidence>
<dbReference type="Pfam" id="PF00990">
    <property type="entry name" value="GGDEF"/>
    <property type="match status" value="1"/>
</dbReference>
<dbReference type="InterPro" id="IPR013656">
    <property type="entry name" value="PAS_4"/>
</dbReference>
<dbReference type="Gene3D" id="3.20.20.450">
    <property type="entry name" value="EAL domain"/>
    <property type="match status" value="1"/>
</dbReference>
<dbReference type="PANTHER" id="PTHR44757">
    <property type="entry name" value="DIGUANYLATE CYCLASE DGCP"/>
    <property type="match status" value="1"/>
</dbReference>
<dbReference type="NCBIfam" id="TIGR00229">
    <property type="entry name" value="sensory_box"/>
    <property type="match status" value="3"/>
</dbReference>
<dbReference type="EMBL" id="JAGIZB010000004">
    <property type="protein sequence ID" value="MBP0444222.1"/>
    <property type="molecule type" value="Genomic_DNA"/>
</dbReference>
<dbReference type="SUPFAM" id="SSF141868">
    <property type="entry name" value="EAL domain-like"/>
    <property type="match status" value="1"/>
</dbReference>
<dbReference type="SUPFAM" id="SSF55785">
    <property type="entry name" value="PYP-like sensor domain (PAS domain)"/>
    <property type="match status" value="4"/>
</dbReference>
<dbReference type="InterPro" id="IPR035919">
    <property type="entry name" value="EAL_sf"/>
</dbReference>
<dbReference type="Proteomes" id="UP000681594">
    <property type="component" value="Unassembled WGS sequence"/>
</dbReference>